<dbReference type="Pfam" id="PF00534">
    <property type="entry name" value="Glycos_transf_1"/>
    <property type="match status" value="1"/>
</dbReference>
<evidence type="ECO:0000256" key="2">
    <source>
        <dbReference type="ARBA" id="ARBA00022679"/>
    </source>
</evidence>
<dbReference type="InterPro" id="IPR028098">
    <property type="entry name" value="Glyco_trans_4-like_N"/>
</dbReference>
<keyword evidence="1" id="KW-0328">Glycosyltransferase</keyword>
<dbReference type="PANTHER" id="PTHR46401">
    <property type="entry name" value="GLYCOSYLTRANSFERASE WBBK-RELATED"/>
    <property type="match status" value="1"/>
</dbReference>
<gene>
    <name evidence="5" type="ORF">GCM10022288_11980</name>
</gene>
<evidence type="ECO:0008006" key="7">
    <source>
        <dbReference type="Google" id="ProtNLM"/>
    </source>
</evidence>
<keyword evidence="2" id="KW-0808">Transferase</keyword>
<comment type="caution">
    <text evidence="5">The sequence shown here is derived from an EMBL/GenBank/DDBJ whole genome shotgun (WGS) entry which is preliminary data.</text>
</comment>
<reference evidence="6" key="1">
    <citation type="journal article" date="2019" name="Int. J. Syst. Evol. Microbiol.">
        <title>The Global Catalogue of Microorganisms (GCM) 10K type strain sequencing project: providing services to taxonomists for standard genome sequencing and annotation.</title>
        <authorList>
            <consortium name="The Broad Institute Genomics Platform"/>
            <consortium name="The Broad Institute Genome Sequencing Center for Infectious Disease"/>
            <person name="Wu L."/>
            <person name="Ma J."/>
        </authorList>
    </citation>
    <scope>NUCLEOTIDE SEQUENCE [LARGE SCALE GENOMIC DNA]</scope>
    <source>
        <strain evidence="6">JCM 17593</strain>
    </source>
</reference>
<dbReference type="CDD" id="cd03809">
    <property type="entry name" value="GT4_MtfB-like"/>
    <property type="match status" value="1"/>
</dbReference>
<keyword evidence="6" id="KW-1185">Reference proteome</keyword>
<dbReference type="Gene3D" id="3.40.50.2000">
    <property type="entry name" value="Glycogen Phosphorylase B"/>
    <property type="match status" value="2"/>
</dbReference>
<proteinExistence type="predicted"/>
<evidence type="ECO:0000259" key="3">
    <source>
        <dbReference type="Pfam" id="PF00534"/>
    </source>
</evidence>
<dbReference type="SUPFAM" id="SSF53756">
    <property type="entry name" value="UDP-Glycosyltransferase/glycogen phosphorylase"/>
    <property type="match status" value="1"/>
</dbReference>
<dbReference type="EMBL" id="BAABBX010000009">
    <property type="protein sequence ID" value="GAA4187255.1"/>
    <property type="molecule type" value="Genomic_DNA"/>
</dbReference>
<dbReference type="PANTHER" id="PTHR46401:SF2">
    <property type="entry name" value="GLYCOSYLTRANSFERASE WBBK-RELATED"/>
    <property type="match status" value="1"/>
</dbReference>
<dbReference type="Proteomes" id="UP001500213">
    <property type="component" value="Unassembled WGS sequence"/>
</dbReference>
<sequence>MGLRVLYDGYWLHDGPPSGRNVGASVLRAWAQEFPGDELEVAVPVPDDVPVPLVDALPVARRHVPTPVSNHQLWVRTRLGAAAAGADAVVSQNFLPGPQRHGVPSVVLVYDLIFREHPEWFTLAERVYLRGVASAMRGASAVVTISETERRRIQRHYPAAARRVRSIGLGLPSGLEHAVARPVERGSDRPFLLSVGRLNVRKNLGRLIEAYTSSPALTAAFDLVIVGETNGRAAELGAAAAGPGRVDFLGGVDDAQLKWLYRNTALFAFPSLDEGFGLPLLEARSLGAPSAVSDIPVFHELGFADAYFDPSDVASIRAVLEAQLAGGRPEGGTKGDPSRYAWANVARGMREQLTAGRGALEAAS</sequence>
<feature type="domain" description="Glycosyl transferase family 1" evidence="3">
    <location>
        <begin position="186"/>
        <end position="300"/>
    </location>
</feature>
<protein>
    <recommendedName>
        <fullName evidence="7">D-inositol 3-phosphate glycosyltransferase</fullName>
    </recommendedName>
</protein>
<dbReference type="Pfam" id="PF13579">
    <property type="entry name" value="Glyco_trans_4_4"/>
    <property type="match status" value="1"/>
</dbReference>
<organism evidence="5 6">
    <name type="scientific">Gryllotalpicola kribbensis</name>
    <dbReference type="NCBI Taxonomy" id="993084"/>
    <lineage>
        <taxon>Bacteria</taxon>
        <taxon>Bacillati</taxon>
        <taxon>Actinomycetota</taxon>
        <taxon>Actinomycetes</taxon>
        <taxon>Micrococcales</taxon>
        <taxon>Microbacteriaceae</taxon>
        <taxon>Gryllotalpicola</taxon>
    </lineage>
</organism>
<evidence type="ECO:0000259" key="4">
    <source>
        <dbReference type="Pfam" id="PF13579"/>
    </source>
</evidence>
<evidence type="ECO:0000313" key="6">
    <source>
        <dbReference type="Proteomes" id="UP001500213"/>
    </source>
</evidence>
<dbReference type="InterPro" id="IPR001296">
    <property type="entry name" value="Glyco_trans_1"/>
</dbReference>
<evidence type="ECO:0000313" key="5">
    <source>
        <dbReference type="EMBL" id="GAA4187255.1"/>
    </source>
</evidence>
<feature type="domain" description="Glycosyltransferase subfamily 4-like N-terminal" evidence="4">
    <location>
        <begin position="46"/>
        <end position="167"/>
    </location>
</feature>
<evidence type="ECO:0000256" key="1">
    <source>
        <dbReference type="ARBA" id="ARBA00022676"/>
    </source>
</evidence>
<dbReference type="RefSeq" id="WP_344774856.1">
    <property type="nucleotide sequence ID" value="NZ_BAABBX010000009.1"/>
</dbReference>
<accession>A0ABP8AP66</accession>
<name>A0ABP8AP66_9MICO</name>